<dbReference type="AlphaFoldDB" id="A0A564VT83"/>
<sequence length="296" mass="33371">MSEPVRDAHRHGPACRMGAMGVPHVLRMLCDAPARPVHDPTIMGGDRDPDGNTITVVRSYSMTMHADRAGVVPDVPFRPTPPDIRGGTIMFHEIPGFDVECHRGVTKDTKPDLIVEFGDWRTERRIGDRLMVRSGRPSMDRRMLRDIARQLTLDAIRDMLSETADSGRPSSDGDLDGLERLALDSRRRLSNRFDGLFDSDRRDRDMDDAIRSLRLRSGGDRRERRDMAAFGLDAPAILAAIAAYLALPVRDARVTILVLTLVGLVVLSLIRREHMGEGFMRAVRRIPRKKHDSRRR</sequence>
<evidence type="ECO:0000313" key="3">
    <source>
        <dbReference type="Proteomes" id="UP000345266"/>
    </source>
</evidence>
<accession>A0A564VT83</accession>
<reference evidence="2 3" key="1">
    <citation type="submission" date="2019-07" db="EMBL/GenBank/DDBJ databases">
        <authorList>
            <person name="Hibberd C M."/>
            <person name="Gehrig L. J."/>
            <person name="Chang H.-W."/>
            <person name="Venkatesh S."/>
        </authorList>
    </citation>
    <scope>NUCLEOTIDE SEQUENCE [LARGE SCALE GENOMIC DNA]</scope>
    <source>
        <strain evidence="2">Bifidobacterium_longum_subsp_infantis_JG_Bg463</strain>
    </source>
</reference>
<evidence type="ECO:0000313" key="2">
    <source>
        <dbReference type="EMBL" id="VUX35447.1"/>
    </source>
</evidence>
<keyword evidence="1" id="KW-0812">Transmembrane</keyword>
<feature type="transmembrane region" description="Helical" evidence="1">
    <location>
        <begin position="227"/>
        <end position="246"/>
    </location>
</feature>
<organism evidence="2 3">
    <name type="scientific">Bifidobacterium longum subsp. infantis</name>
    <dbReference type="NCBI Taxonomy" id="1682"/>
    <lineage>
        <taxon>Bacteria</taxon>
        <taxon>Bacillati</taxon>
        <taxon>Actinomycetota</taxon>
        <taxon>Actinomycetes</taxon>
        <taxon>Bifidobacteriales</taxon>
        <taxon>Bifidobacteriaceae</taxon>
        <taxon>Bifidobacterium</taxon>
    </lineage>
</organism>
<keyword evidence="1" id="KW-1133">Transmembrane helix</keyword>
<dbReference type="Proteomes" id="UP000345266">
    <property type="component" value="Unassembled WGS sequence"/>
</dbReference>
<dbReference type="EMBL" id="CABHNT010000038">
    <property type="protein sequence ID" value="VUX35447.1"/>
    <property type="molecule type" value="Genomic_DNA"/>
</dbReference>
<proteinExistence type="predicted"/>
<protein>
    <submittedName>
        <fullName evidence="2">Uncharacterized protein</fullName>
    </submittedName>
</protein>
<dbReference type="RefSeq" id="WP_144098907.1">
    <property type="nucleotide sequence ID" value="NZ_CABHND010000008.1"/>
</dbReference>
<feature type="transmembrane region" description="Helical" evidence="1">
    <location>
        <begin position="252"/>
        <end position="270"/>
    </location>
</feature>
<keyword evidence="1" id="KW-0472">Membrane</keyword>
<gene>
    <name evidence="2" type="ORF">BLJG463_01634</name>
</gene>
<evidence type="ECO:0000256" key="1">
    <source>
        <dbReference type="SAM" id="Phobius"/>
    </source>
</evidence>
<name>A0A564VT83_BIFLI</name>